<dbReference type="Pfam" id="PF00069">
    <property type="entry name" value="Pkinase"/>
    <property type="match status" value="1"/>
</dbReference>
<reference evidence="10 11" key="1">
    <citation type="submission" date="2022-04" db="EMBL/GenBank/DDBJ databases">
        <title>Gracilibacillus sp. isolated from saltern.</title>
        <authorList>
            <person name="Won M."/>
            <person name="Lee C.-M."/>
            <person name="Woen H.-Y."/>
            <person name="Kwon S.-W."/>
        </authorList>
    </citation>
    <scope>NUCLEOTIDE SEQUENCE [LARGE SCALE GENOMIC DNA]</scope>
    <source>
        <strain evidence="10 11">SSWR10-1</strain>
    </source>
</reference>
<dbReference type="PANTHER" id="PTHR43895">
    <property type="entry name" value="CALCIUM/CALMODULIN-DEPENDENT PROTEIN KINASE KINASE-RELATED"/>
    <property type="match status" value="1"/>
</dbReference>
<dbReference type="InterPro" id="IPR000719">
    <property type="entry name" value="Prot_kinase_dom"/>
</dbReference>
<proteinExistence type="predicted"/>
<protein>
    <recommendedName>
        <fullName evidence="1">non-specific serine/threonine protein kinase</fullName>
        <ecNumber evidence="1">2.7.11.1</ecNumber>
    </recommendedName>
</protein>
<keyword evidence="6" id="KW-0067">ATP-binding</keyword>
<accession>A0ABY4ETK9</accession>
<evidence type="ECO:0000256" key="1">
    <source>
        <dbReference type="ARBA" id="ARBA00012513"/>
    </source>
</evidence>
<sequence length="349" mass="40578">MLLVDTLLSLEFKEDIGDEGRNSDVHIAYDPQLNADLVVKIIDKSDFNNEDDFFKEAQMLYATQHPNIMEVKYASQDEKNIYLAMQYFKNGSLNSLMNERYLTVKEIIKYSLEFLSGIHFMHTKKLIHFDIKPTNILISNSNKAVVTDFGLSKYLNDSGFATPDKLYPLHIPPEAFVFGKQSFFTDVYQAGLTIYRMCNGDDFFKDQLNKLNINTNGELGEAIKKGKFPKRDSFLPHIPDKFQRIIKKALIPDVKSRYETVLDMINDISGVEEEANWVYTEDTNKSSQWTKENDTHIFKLNLFKESNNWVTFGEKIRKSDGNSRKVTKWCNNEYTSKEEAYKHLKQLMQ</sequence>
<evidence type="ECO:0000259" key="9">
    <source>
        <dbReference type="PROSITE" id="PS50011"/>
    </source>
</evidence>
<dbReference type="Gene3D" id="1.10.510.10">
    <property type="entry name" value="Transferase(Phosphotransferase) domain 1"/>
    <property type="match status" value="1"/>
</dbReference>
<keyword evidence="5 10" id="KW-0418">Kinase</keyword>
<dbReference type="GO" id="GO:0004674">
    <property type="term" value="F:protein serine/threonine kinase activity"/>
    <property type="evidence" value="ECO:0007669"/>
    <property type="project" value="UniProtKB-KW"/>
</dbReference>
<dbReference type="PANTHER" id="PTHR43895:SF32">
    <property type="entry name" value="SERINE_THREONINE-PROTEIN KINASE CHK1"/>
    <property type="match status" value="1"/>
</dbReference>
<keyword evidence="3" id="KW-0808">Transferase</keyword>
<dbReference type="SUPFAM" id="SSF56112">
    <property type="entry name" value="Protein kinase-like (PK-like)"/>
    <property type="match status" value="1"/>
</dbReference>
<dbReference type="EMBL" id="CP095072">
    <property type="protein sequence ID" value="UOQ47753.1"/>
    <property type="molecule type" value="Genomic_DNA"/>
</dbReference>
<comment type="catalytic activity">
    <reaction evidence="8">
        <text>L-seryl-[protein] + ATP = O-phospho-L-seryl-[protein] + ADP + H(+)</text>
        <dbReference type="Rhea" id="RHEA:17989"/>
        <dbReference type="Rhea" id="RHEA-COMP:9863"/>
        <dbReference type="Rhea" id="RHEA-COMP:11604"/>
        <dbReference type="ChEBI" id="CHEBI:15378"/>
        <dbReference type="ChEBI" id="CHEBI:29999"/>
        <dbReference type="ChEBI" id="CHEBI:30616"/>
        <dbReference type="ChEBI" id="CHEBI:83421"/>
        <dbReference type="ChEBI" id="CHEBI:456216"/>
        <dbReference type="EC" id="2.7.11.1"/>
    </reaction>
</comment>
<dbReference type="PROSITE" id="PS50011">
    <property type="entry name" value="PROTEIN_KINASE_DOM"/>
    <property type="match status" value="1"/>
</dbReference>
<keyword evidence="11" id="KW-1185">Reference proteome</keyword>
<evidence type="ECO:0000256" key="4">
    <source>
        <dbReference type="ARBA" id="ARBA00022741"/>
    </source>
</evidence>
<organism evidence="10 11">
    <name type="scientific">Gracilibacillus caseinilyticus</name>
    <dbReference type="NCBI Taxonomy" id="2932256"/>
    <lineage>
        <taxon>Bacteria</taxon>
        <taxon>Bacillati</taxon>
        <taxon>Bacillota</taxon>
        <taxon>Bacilli</taxon>
        <taxon>Bacillales</taxon>
        <taxon>Bacillaceae</taxon>
        <taxon>Gracilibacillus</taxon>
    </lineage>
</organism>
<evidence type="ECO:0000313" key="10">
    <source>
        <dbReference type="EMBL" id="UOQ47753.1"/>
    </source>
</evidence>
<dbReference type="CDD" id="cd14014">
    <property type="entry name" value="STKc_PknB_like"/>
    <property type="match status" value="1"/>
</dbReference>
<dbReference type="Gene3D" id="3.30.200.20">
    <property type="entry name" value="Phosphorylase Kinase, domain 1"/>
    <property type="match status" value="1"/>
</dbReference>
<evidence type="ECO:0000256" key="6">
    <source>
        <dbReference type="ARBA" id="ARBA00022840"/>
    </source>
</evidence>
<feature type="domain" description="Protein kinase" evidence="9">
    <location>
        <begin position="11"/>
        <end position="278"/>
    </location>
</feature>
<keyword evidence="2 10" id="KW-0723">Serine/threonine-protein kinase</keyword>
<dbReference type="RefSeq" id="WP_244717201.1">
    <property type="nucleotide sequence ID" value="NZ_CP095072.1"/>
</dbReference>
<evidence type="ECO:0000256" key="7">
    <source>
        <dbReference type="ARBA" id="ARBA00047899"/>
    </source>
</evidence>
<evidence type="ECO:0000256" key="5">
    <source>
        <dbReference type="ARBA" id="ARBA00022777"/>
    </source>
</evidence>
<dbReference type="PROSITE" id="PS00108">
    <property type="entry name" value="PROTEIN_KINASE_ST"/>
    <property type="match status" value="1"/>
</dbReference>
<dbReference type="SMART" id="SM00220">
    <property type="entry name" value="S_TKc"/>
    <property type="match status" value="1"/>
</dbReference>
<dbReference type="EC" id="2.7.11.1" evidence="1"/>
<evidence type="ECO:0000256" key="8">
    <source>
        <dbReference type="ARBA" id="ARBA00048679"/>
    </source>
</evidence>
<evidence type="ECO:0000313" key="11">
    <source>
        <dbReference type="Proteomes" id="UP000831782"/>
    </source>
</evidence>
<name>A0ABY4ETK9_9BACI</name>
<gene>
    <name evidence="10" type="ORF">MUN88_17115</name>
</gene>
<dbReference type="InterPro" id="IPR008271">
    <property type="entry name" value="Ser/Thr_kinase_AS"/>
</dbReference>
<keyword evidence="4" id="KW-0547">Nucleotide-binding</keyword>
<dbReference type="Proteomes" id="UP000831782">
    <property type="component" value="Chromosome"/>
</dbReference>
<evidence type="ECO:0000256" key="3">
    <source>
        <dbReference type="ARBA" id="ARBA00022679"/>
    </source>
</evidence>
<evidence type="ECO:0000256" key="2">
    <source>
        <dbReference type="ARBA" id="ARBA00022527"/>
    </source>
</evidence>
<dbReference type="InterPro" id="IPR011009">
    <property type="entry name" value="Kinase-like_dom_sf"/>
</dbReference>
<comment type="catalytic activity">
    <reaction evidence="7">
        <text>L-threonyl-[protein] + ATP = O-phospho-L-threonyl-[protein] + ADP + H(+)</text>
        <dbReference type="Rhea" id="RHEA:46608"/>
        <dbReference type="Rhea" id="RHEA-COMP:11060"/>
        <dbReference type="Rhea" id="RHEA-COMP:11605"/>
        <dbReference type="ChEBI" id="CHEBI:15378"/>
        <dbReference type="ChEBI" id="CHEBI:30013"/>
        <dbReference type="ChEBI" id="CHEBI:30616"/>
        <dbReference type="ChEBI" id="CHEBI:61977"/>
        <dbReference type="ChEBI" id="CHEBI:456216"/>
        <dbReference type="EC" id="2.7.11.1"/>
    </reaction>
</comment>